<protein>
    <submittedName>
        <fullName evidence="1">Uncharacterized protein</fullName>
    </submittedName>
</protein>
<dbReference type="EMBL" id="ML208393">
    <property type="protein sequence ID" value="TFK66835.1"/>
    <property type="molecule type" value="Genomic_DNA"/>
</dbReference>
<evidence type="ECO:0000313" key="2">
    <source>
        <dbReference type="Proteomes" id="UP000308600"/>
    </source>
</evidence>
<reference evidence="1 2" key="1">
    <citation type="journal article" date="2019" name="Nat. Ecol. Evol.">
        <title>Megaphylogeny resolves global patterns of mushroom evolution.</title>
        <authorList>
            <person name="Varga T."/>
            <person name="Krizsan K."/>
            <person name="Foldi C."/>
            <person name="Dima B."/>
            <person name="Sanchez-Garcia M."/>
            <person name="Sanchez-Ramirez S."/>
            <person name="Szollosi G.J."/>
            <person name="Szarkandi J.G."/>
            <person name="Papp V."/>
            <person name="Albert L."/>
            <person name="Andreopoulos W."/>
            <person name="Angelini C."/>
            <person name="Antonin V."/>
            <person name="Barry K.W."/>
            <person name="Bougher N.L."/>
            <person name="Buchanan P."/>
            <person name="Buyck B."/>
            <person name="Bense V."/>
            <person name="Catcheside P."/>
            <person name="Chovatia M."/>
            <person name="Cooper J."/>
            <person name="Damon W."/>
            <person name="Desjardin D."/>
            <person name="Finy P."/>
            <person name="Geml J."/>
            <person name="Haridas S."/>
            <person name="Hughes K."/>
            <person name="Justo A."/>
            <person name="Karasinski D."/>
            <person name="Kautmanova I."/>
            <person name="Kiss B."/>
            <person name="Kocsube S."/>
            <person name="Kotiranta H."/>
            <person name="LaButti K.M."/>
            <person name="Lechner B.E."/>
            <person name="Liimatainen K."/>
            <person name="Lipzen A."/>
            <person name="Lukacs Z."/>
            <person name="Mihaltcheva S."/>
            <person name="Morgado L.N."/>
            <person name="Niskanen T."/>
            <person name="Noordeloos M.E."/>
            <person name="Ohm R.A."/>
            <person name="Ortiz-Santana B."/>
            <person name="Ovrebo C."/>
            <person name="Racz N."/>
            <person name="Riley R."/>
            <person name="Savchenko A."/>
            <person name="Shiryaev A."/>
            <person name="Soop K."/>
            <person name="Spirin V."/>
            <person name="Szebenyi C."/>
            <person name="Tomsovsky M."/>
            <person name="Tulloss R.E."/>
            <person name="Uehling J."/>
            <person name="Grigoriev I.V."/>
            <person name="Vagvolgyi C."/>
            <person name="Papp T."/>
            <person name="Martin F.M."/>
            <person name="Miettinen O."/>
            <person name="Hibbett D.S."/>
            <person name="Nagy L.G."/>
        </authorList>
    </citation>
    <scope>NUCLEOTIDE SEQUENCE [LARGE SCALE GENOMIC DNA]</scope>
    <source>
        <strain evidence="1 2">NL-1719</strain>
    </source>
</reference>
<sequence length="201" mass="23782">MGVGNQLTALKFFFWRSRPSPFHFSSFRFSCVLCKSMFPNRVFARMDTQSLVFTMISLTSIQPLCVSEWALVGSRVPALKFFIRRSRLSYLVFFHPFVFLVYLYMSASPGFVFARMNTRIVVFAVIGLTFIQLLFRTQSLFLFPSHSEGFIGYLFLQYLDMHVVARNDWKRYHECIADFHLDNTARNMLRRPLRKTRNTYR</sequence>
<evidence type="ECO:0000313" key="1">
    <source>
        <dbReference type="EMBL" id="TFK66835.1"/>
    </source>
</evidence>
<accession>A0ACD3AM43</accession>
<dbReference type="Proteomes" id="UP000308600">
    <property type="component" value="Unassembled WGS sequence"/>
</dbReference>
<gene>
    <name evidence="1" type="ORF">BDN72DRAFT_129331</name>
</gene>
<name>A0ACD3AM43_9AGAR</name>
<organism evidence="1 2">
    <name type="scientific">Pluteus cervinus</name>
    <dbReference type="NCBI Taxonomy" id="181527"/>
    <lineage>
        <taxon>Eukaryota</taxon>
        <taxon>Fungi</taxon>
        <taxon>Dikarya</taxon>
        <taxon>Basidiomycota</taxon>
        <taxon>Agaricomycotina</taxon>
        <taxon>Agaricomycetes</taxon>
        <taxon>Agaricomycetidae</taxon>
        <taxon>Agaricales</taxon>
        <taxon>Pluteineae</taxon>
        <taxon>Pluteaceae</taxon>
        <taxon>Pluteus</taxon>
    </lineage>
</organism>
<proteinExistence type="predicted"/>
<keyword evidence="2" id="KW-1185">Reference proteome</keyword>